<dbReference type="InterPro" id="IPR056125">
    <property type="entry name" value="DUF7708"/>
</dbReference>
<reference evidence="5" key="2">
    <citation type="submission" date="2020-02" db="EMBL/GenBank/DDBJ databases">
        <authorList>
            <person name="Gilchrist C.L.M."/>
            <person name="Chooi Y.-H."/>
        </authorList>
    </citation>
    <scope>NUCLEOTIDE SEQUENCE</scope>
    <source>
        <strain evidence="5">MST-FP2251</strain>
    </source>
</reference>
<dbReference type="CDD" id="cd12148">
    <property type="entry name" value="fungal_TF_MHR"/>
    <property type="match status" value="1"/>
</dbReference>
<dbReference type="Pfam" id="PF24883">
    <property type="entry name" value="NPHP3_N"/>
    <property type="match status" value="1"/>
</dbReference>
<dbReference type="InterPro" id="IPR027417">
    <property type="entry name" value="P-loop_NTPase"/>
</dbReference>
<dbReference type="AlphaFoldDB" id="A0AAD4GML1"/>
<feature type="compositionally biased region" description="Polar residues" evidence="2">
    <location>
        <begin position="20"/>
        <end position="49"/>
    </location>
</feature>
<protein>
    <recommendedName>
        <fullName evidence="7">NACHT domain-containing protein</fullName>
    </recommendedName>
</protein>
<feature type="domain" description="DUF7708" evidence="3">
    <location>
        <begin position="111"/>
        <end position="241"/>
    </location>
</feature>
<dbReference type="PANTHER" id="PTHR10039:SF14">
    <property type="entry name" value="NACHT DOMAIN-CONTAINING PROTEIN"/>
    <property type="match status" value="1"/>
</dbReference>
<keyword evidence="1" id="KW-0677">Repeat</keyword>
<reference evidence="5" key="1">
    <citation type="journal article" date="2019" name="Beilstein J. Org. Chem.">
        <title>Nanangenines: drimane sesquiterpenoids as the dominant metabolite cohort of a novel Australian fungus, Aspergillus nanangensis.</title>
        <authorList>
            <person name="Lacey H.J."/>
            <person name="Gilchrist C.L.M."/>
            <person name="Crombie A."/>
            <person name="Kalaitzis J.A."/>
            <person name="Vuong D."/>
            <person name="Rutledge P.J."/>
            <person name="Turner P."/>
            <person name="Pitt J.I."/>
            <person name="Lacey E."/>
            <person name="Chooi Y.H."/>
            <person name="Piggott A.M."/>
        </authorList>
    </citation>
    <scope>NUCLEOTIDE SEQUENCE</scope>
    <source>
        <strain evidence="5">MST-FP2251</strain>
    </source>
</reference>
<dbReference type="PANTHER" id="PTHR10039">
    <property type="entry name" value="AMELOGENIN"/>
    <property type="match status" value="1"/>
</dbReference>
<accession>A0AAD4GML1</accession>
<feature type="region of interest" description="Disordered" evidence="2">
    <location>
        <begin position="683"/>
        <end position="702"/>
    </location>
</feature>
<evidence type="ECO:0000313" key="6">
    <source>
        <dbReference type="Proteomes" id="UP001194746"/>
    </source>
</evidence>
<name>A0AAD4GML1_ASPNN</name>
<gene>
    <name evidence="5" type="ORF">FE257_003841</name>
</gene>
<feature type="domain" description="Nephrocystin 3-like N-terminal" evidence="4">
    <location>
        <begin position="301"/>
        <end position="392"/>
    </location>
</feature>
<evidence type="ECO:0000256" key="1">
    <source>
        <dbReference type="ARBA" id="ARBA00022737"/>
    </source>
</evidence>
<comment type="caution">
    <text evidence="5">The sequence shown here is derived from an EMBL/GenBank/DDBJ whole genome shotgun (WGS) entry which is preliminary data.</text>
</comment>
<sequence>MDLSKMLRAVLILPQYVPNDRSSPSDTHNSKSQQTSQTLTMSRTSSDLTSFHAPDPREVFEAAIKDFKTHLDPDELDNLRTTSNLKIELKKIEDKQGDEGKLQAFRRIKDFIDKIDWLGVVIDSIIGTNDIKGLVWGSVKFLFNIAKENPEHINALLMAYQRLGDVLPSLENPSGVFTCHSGLQSVLARLVADLMEFHQKAIRLFTGRALKIIFKPHWQSFSPTFDHIVSRVKSHRALIDDKTWATPINTAYYYQDMREIREYMQKIEKQILDLRYAELTGAETNTKHKNICHDRAPYPNSGDWILRHPKVKHWLITNPDEPSKPILWVNGRPGTGKTYLASVLIENCKKDLGSITSYFYCNQTLGTNNYAITVLRDILLQLIYHHRESTVTALRFRTDFPENAIGSETRALKLRSHLDHRPIKLYDLRHERLQFPRPAGRSSAHASPPTPDQAWGLEAAMNPQRAQTPGNPSLWYHLRELKMLNKRNSFLADQAANLVMIFRRLYACHSSATQGFSPAKRAKCHTRPAYHVEPANLNATTVIPVVVAARITMWSVSTKKERPRPTKDGTQGVLRGMQGLEDRLSSKLADLQSMQLKFSIQSPNGYVFLLERPKATESMQKALSMNLEDWRSSLPEFMRWRYADPPWKDINVTRMRAKYYGARYVIHHPALYHALLHYPSYPTPASSSPEPDRTEDDTEAFDGIKGRPIVTDIFGTADACVKK</sequence>
<feature type="region of interest" description="Disordered" evidence="2">
    <location>
        <begin position="17"/>
        <end position="52"/>
    </location>
</feature>
<dbReference type="Pfam" id="PF24809">
    <property type="entry name" value="DUF7708"/>
    <property type="match status" value="1"/>
</dbReference>
<dbReference type="InterPro" id="IPR056884">
    <property type="entry name" value="NPHP3-like_N"/>
</dbReference>
<dbReference type="SUPFAM" id="SSF52540">
    <property type="entry name" value="P-loop containing nucleoside triphosphate hydrolases"/>
    <property type="match status" value="1"/>
</dbReference>
<evidence type="ECO:0008006" key="7">
    <source>
        <dbReference type="Google" id="ProtNLM"/>
    </source>
</evidence>
<evidence type="ECO:0000256" key="2">
    <source>
        <dbReference type="SAM" id="MobiDB-lite"/>
    </source>
</evidence>
<proteinExistence type="predicted"/>
<keyword evidence="6" id="KW-1185">Reference proteome</keyword>
<evidence type="ECO:0000259" key="4">
    <source>
        <dbReference type="Pfam" id="PF24883"/>
    </source>
</evidence>
<dbReference type="Gene3D" id="3.40.50.300">
    <property type="entry name" value="P-loop containing nucleotide triphosphate hydrolases"/>
    <property type="match status" value="1"/>
</dbReference>
<dbReference type="Proteomes" id="UP001194746">
    <property type="component" value="Unassembled WGS sequence"/>
</dbReference>
<organism evidence="5 6">
    <name type="scientific">Aspergillus nanangensis</name>
    <dbReference type="NCBI Taxonomy" id="2582783"/>
    <lineage>
        <taxon>Eukaryota</taxon>
        <taxon>Fungi</taxon>
        <taxon>Dikarya</taxon>
        <taxon>Ascomycota</taxon>
        <taxon>Pezizomycotina</taxon>
        <taxon>Eurotiomycetes</taxon>
        <taxon>Eurotiomycetidae</taxon>
        <taxon>Eurotiales</taxon>
        <taxon>Aspergillaceae</taxon>
        <taxon>Aspergillus</taxon>
        <taxon>Aspergillus subgen. Circumdati</taxon>
    </lineage>
</organism>
<evidence type="ECO:0000259" key="3">
    <source>
        <dbReference type="Pfam" id="PF24809"/>
    </source>
</evidence>
<evidence type="ECO:0000313" key="5">
    <source>
        <dbReference type="EMBL" id="KAF9883214.1"/>
    </source>
</evidence>
<dbReference type="EMBL" id="VCAU01000176">
    <property type="protein sequence ID" value="KAF9883214.1"/>
    <property type="molecule type" value="Genomic_DNA"/>
</dbReference>